<evidence type="ECO:0000313" key="4">
    <source>
        <dbReference type="Proteomes" id="UP000093592"/>
    </source>
</evidence>
<feature type="domain" description="Phage capsid-like C-terminal" evidence="2">
    <location>
        <begin position="170"/>
        <end position="449"/>
    </location>
</feature>
<dbReference type="InterPro" id="IPR024455">
    <property type="entry name" value="Phage_capsid"/>
</dbReference>
<name>A0A1A2ZT33_9MYCO</name>
<proteinExistence type="predicted"/>
<dbReference type="SUPFAM" id="SSF56563">
    <property type="entry name" value="Major capsid protein gp5"/>
    <property type="match status" value="1"/>
</dbReference>
<dbReference type="Pfam" id="PF05065">
    <property type="entry name" value="Phage_capsid"/>
    <property type="match status" value="1"/>
</dbReference>
<accession>A0A1A2ZT33</accession>
<sequence length="454" mass="48808">MQADRAKLFAARKAIINLVEARGDENLNPTEAKQFRELTERIAIVDDKISDFERSGRGNPDVVAVAQAMASADPAKRELDRAVDKGKLPAEAAETVESLMNHGSTASRAWTTRWAAAAGSEDYTSAFAKLVVNPGQGHLRWTEREAAAFRAVESLRDEQRAMAIGTDASGGYMVPLTLDPAILLTSSGSINPLRQISRNVTITTDSWNGVSSAGVTAEWIAEATEMADATPTLAQPSIPVHKADAFVPFSFEVEGDALNFMNELRTLLIDAAEQLTATAFTTGSGSGQPKGIITSIVASGDEVITGTGSEAVAAADIYKVQNALPPRFQPRASWNANLSILNTIRQFETTNGAKAFPELNTTPPMLLSRAVYENSNMDGVIDATKTESDYVLLYGDFSQFVIVNRVGSTLEMVPHLFGENHRPTGQRGALLWFRTGSDVVVSNAFRLLKVATTA</sequence>
<protein>
    <recommendedName>
        <fullName evidence="2">Phage capsid-like C-terminal domain-containing protein</fullName>
    </recommendedName>
</protein>
<gene>
    <name evidence="3" type="ORF">A5707_11370</name>
</gene>
<dbReference type="AlphaFoldDB" id="A0A1A2ZT33"/>
<dbReference type="Proteomes" id="UP000093592">
    <property type="component" value="Unassembled WGS sequence"/>
</dbReference>
<evidence type="ECO:0000256" key="1">
    <source>
        <dbReference type="ARBA" id="ARBA00004328"/>
    </source>
</evidence>
<organism evidence="3 4">
    <name type="scientific">Mycobacterium kyorinense</name>
    <dbReference type="NCBI Taxonomy" id="487514"/>
    <lineage>
        <taxon>Bacteria</taxon>
        <taxon>Bacillati</taxon>
        <taxon>Actinomycetota</taxon>
        <taxon>Actinomycetes</taxon>
        <taxon>Mycobacteriales</taxon>
        <taxon>Mycobacteriaceae</taxon>
        <taxon>Mycobacterium</taxon>
    </lineage>
</organism>
<reference evidence="4" key="1">
    <citation type="submission" date="2016-06" db="EMBL/GenBank/DDBJ databases">
        <authorList>
            <person name="Sutton G."/>
            <person name="Brinkac L."/>
            <person name="Sanka R."/>
            <person name="Adams M."/>
            <person name="Lau E."/>
            <person name="Sam S."/>
            <person name="Sreng N."/>
            <person name="Him V."/>
            <person name="Kerleguer A."/>
            <person name="Cheng S."/>
        </authorList>
    </citation>
    <scope>NUCLEOTIDE SEQUENCE [LARGE SCALE GENOMIC DNA]</scope>
    <source>
        <strain evidence="4">E861</strain>
    </source>
</reference>
<comment type="caution">
    <text evidence="3">The sequence shown here is derived from an EMBL/GenBank/DDBJ whole genome shotgun (WGS) entry which is preliminary data.</text>
</comment>
<evidence type="ECO:0000313" key="3">
    <source>
        <dbReference type="EMBL" id="OBI53465.1"/>
    </source>
</evidence>
<evidence type="ECO:0000259" key="2">
    <source>
        <dbReference type="Pfam" id="PF05065"/>
    </source>
</evidence>
<dbReference type="NCBIfam" id="TIGR01554">
    <property type="entry name" value="major_cap_HK97"/>
    <property type="match status" value="1"/>
</dbReference>
<comment type="subcellular location">
    <subcellularLocation>
        <location evidence="1">Virion</location>
    </subcellularLocation>
</comment>
<dbReference type="EMBL" id="LZKJ01000008">
    <property type="protein sequence ID" value="OBI53465.1"/>
    <property type="molecule type" value="Genomic_DNA"/>
</dbReference>
<dbReference type="InterPro" id="IPR054612">
    <property type="entry name" value="Phage_capsid-like_C"/>
</dbReference>